<keyword evidence="1" id="KW-1133">Transmembrane helix</keyword>
<dbReference type="EMBL" id="CCDP010000001">
    <property type="protein sequence ID" value="CDQ39162.1"/>
    <property type="molecule type" value="Genomic_DNA"/>
</dbReference>
<evidence type="ECO:0000313" key="2">
    <source>
        <dbReference type="EMBL" id="CDQ39162.1"/>
    </source>
</evidence>
<evidence type="ECO:0000256" key="1">
    <source>
        <dbReference type="SAM" id="Phobius"/>
    </source>
</evidence>
<name>A0A024QA62_9BACI</name>
<proteinExistence type="predicted"/>
<organism evidence="2 3">
    <name type="scientific">Virgibacillus massiliensis</name>
    <dbReference type="NCBI Taxonomy" id="1462526"/>
    <lineage>
        <taxon>Bacteria</taxon>
        <taxon>Bacillati</taxon>
        <taxon>Bacillota</taxon>
        <taxon>Bacilli</taxon>
        <taxon>Bacillales</taxon>
        <taxon>Bacillaceae</taxon>
        <taxon>Virgibacillus</taxon>
    </lineage>
</organism>
<reference evidence="3" key="2">
    <citation type="submission" date="2014-05" db="EMBL/GenBank/DDBJ databases">
        <title>Draft genome sequence of Virgibacillus massiliensis Vm-5.</title>
        <authorList>
            <person name="Khelaifia S."/>
            <person name="Croce O."/>
            <person name="Lagier J.C."/>
            <person name="Raoult D."/>
        </authorList>
    </citation>
    <scope>NUCLEOTIDE SEQUENCE [LARGE SCALE GENOMIC DNA]</scope>
    <source>
        <strain evidence="3">Vm-5</strain>
    </source>
</reference>
<gene>
    <name evidence="2" type="ORF">BN990_01447</name>
</gene>
<accession>A0A024QA62</accession>
<feature type="transmembrane region" description="Helical" evidence="1">
    <location>
        <begin position="6"/>
        <end position="24"/>
    </location>
</feature>
<reference evidence="2 3" key="1">
    <citation type="submission" date="2014-03" db="EMBL/GenBank/DDBJ databases">
        <authorList>
            <person name="Urmite Genomes U."/>
        </authorList>
    </citation>
    <scope>NUCLEOTIDE SEQUENCE [LARGE SCALE GENOMIC DNA]</scope>
    <source>
        <strain evidence="2 3">Vm-5</strain>
    </source>
</reference>
<dbReference type="RefSeq" id="WP_021288966.1">
    <property type="nucleotide sequence ID" value="NZ_BNER01000003.1"/>
</dbReference>
<feature type="transmembrane region" description="Helical" evidence="1">
    <location>
        <begin position="33"/>
        <end position="51"/>
    </location>
</feature>
<dbReference type="eggNOG" id="ENOG5032UEV">
    <property type="taxonomic scope" value="Bacteria"/>
</dbReference>
<keyword evidence="3" id="KW-1185">Reference proteome</keyword>
<comment type="caution">
    <text evidence="2">The sequence shown here is derived from an EMBL/GenBank/DDBJ whole genome shotgun (WGS) entry which is preliminary data.</text>
</comment>
<protein>
    <submittedName>
        <fullName evidence="2">Uncharacterized protein</fullName>
    </submittedName>
</protein>
<sequence>MFVYMFLIGLLIGLAIYALTYLFVKAMDNKKRVLVVAIIGGLSLIGSLTVIGGFEGMPFGVLSLGILAISIVLALFGQSSLGKKLIYTIVILFIISYSALIYFNQVDYWIVKKTQYSGGDDFGSYTEQLQTDTTIQGYETFTISEGNKAVILSLGEEMAGNNIEVLDVEEYGNTTEIKIRTFYNNSVEANPVIAIGLNRVQSEIIITDTDGRIYEKATKDD</sequence>
<keyword evidence="1" id="KW-0472">Membrane</keyword>
<keyword evidence="1" id="KW-0812">Transmembrane</keyword>
<evidence type="ECO:0000313" key="3">
    <source>
        <dbReference type="Proteomes" id="UP000028875"/>
    </source>
</evidence>
<feature type="transmembrane region" description="Helical" evidence="1">
    <location>
        <begin position="85"/>
        <end position="103"/>
    </location>
</feature>
<dbReference type="AlphaFoldDB" id="A0A024QA62"/>
<feature type="transmembrane region" description="Helical" evidence="1">
    <location>
        <begin position="57"/>
        <end position="76"/>
    </location>
</feature>
<dbReference type="Proteomes" id="UP000028875">
    <property type="component" value="Unassembled WGS sequence"/>
</dbReference>